<dbReference type="Proteomes" id="UP001377337">
    <property type="component" value="Chromosome"/>
</dbReference>
<keyword evidence="2" id="KW-1185">Reference proteome</keyword>
<dbReference type="EMBL" id="CP147407">
    <property type="protein sequence ID" value="WXB96910.1"/>
    <property type="molecule type" value="Genomic_DNA"/>
</dbReference>
<organism evidence="1 2">
    <name type="scientific">Metabacillus sediminis</name>
    <dbReference type="NCBI Taxonomy" id="3117746"/>
    <lineage>
        <taxon>Bacteria</taxon>
        <taxon>Bacillati</taxon>
        <taxon>Bacillota</taxon>
        <taxon>Bacilli</taxon>
        <taxon>Bacillales</taxon>
        <taxon>Bacillaceae</taxon>
        <taxon>Metabacillus</taxon>
    </lineage>
</organism>
<proteinExistence type="predicted"/>
<evidence type="ECO:0000313" key="1">
    <source>
        <dbReference type="EMBL" id="WXB96910.1"/>
    </source>
</evidence>
<protein>
    <submittedName>
        <fullName evidence="1">Uncharacterized protein</fullName>
    </submittedName>
</protein>
<gene>
    <name evidence="1" type="ORF">WCV65_20670</name>
</gene>
<accession>A0ABZ2NGZ7</accession>
<reference evidence="1 2" key="1">
    <citation type="submission" date="2024-02" db="EMBL/GenBank/DDBJ databases">
        <title>Seven novel Bacillus-like species.</title>
        <authorList>
            <person name="Liu G."/>
        </authorList>
    </citation>
    <scope>NUCLEOTIDE SEQUENCE [LARGE SCALE GENOMIC DNA]</scope>
    <source>
        <strain evidence="1 2">FJAT-52054</strain>
    </source>
</reference>
<dbReference type="RefSeq" id="WP_338779085.1">
    <property type="nucleotide sequence ID" value="NZ_CP147407.1"/>
</dbReference>
<sequence>MSLISLSDDRLTKAKSLLARASMYQEELLQTPISHEFIERATPVVWLGEAVPGSWVTMATNPSPKEFLNQNDQLLLGDLARFHIREEGRSLAEYAKDEAQLESAIEFYQSYFKEGKAYRTWFGKPGGAKLEGFLNGMGGSFYGSPHLQNVVHSDFFPFATRTHMGRIKEKLSLLGSDFSREFLQEKLEFLRPGMVILLGREHCALFERVEPGIEFDPPKAMEPYPSAAYQLGFHSRLGIPLLGLHFKPSEQFLGLGGGQDKNGQSHGKYGTKAALNEIGSEIAQNLESFTNG</sequence>
<name>A0ABZ2NGZ7_9BACI</name>
<evidence type="ECO:0000313" key="2">
    <source>
        <dbReference type="Proteomes" id="UP001377337"/>
    </source>
</evidence>